<evidence type="ECO:0008006" key="3">
    <source>
        <dbReference type="Google" id="ProtNLM"/>
    </source>
</evidence>
<gene>
    <name evidence="1" type="ORF">LSP04_21050</name>
</gene>
<evidence type="ECO:0000313" key="1">
    <source>
        <dbReference type="EMBL" id="GEO67686.1"/>
    </source>
</evidence>
<reference evidence="1 2" key="1">
    <citation type="submission" date="2019-07" db="EMBL/GenBank/DDBJ databases">
        <title>Whole genome shotgun sequence of Lactobacillus spicheri NBRC 107155.</title>
        <authorList>
            <person name="Hosoyama A."/>
            <person name="Uohara A."/>
            <person name="Ohji S."/>
            <person name="Ichikawa N."/>
        </authorList>
    </citation>
    <scope>NUCLEOTIDE SEQUENCE [LARGE SCALE GENOMIC DNA]</scope>
    <source>
        <strain evidence="1 2">NBRC 107155</strain>
    </source>
</reference>
<protein>
    <recommendedName>
        <fullName evidence="3">D-alanyl-D-alanine carboxypeptidase</fullName>
    </recommendedName>
</protein>
<evidence type="ECO:0000313" key="2">
    <source>
        <dbReference type="Proteomes" id="UP000321691"/>
    </source>
</evidence>
<sequence>MTTAMADNHYAPATYSAQRSNSVRLIWRRSMGHHALYAFKGSRYSKHLGIDYGSNSLTNRVKWITNAHELLYDKQTGKELLYYHVNSANGKRGGWIWHGYFRAKPVLGETHAQWVAEEKAQAKREAALSPANTTIAKMNWAPIQKLDSNLNTDNQKLLELFPAATFDYRLQNAVEQDQILAKDTRNGDISQANWQTYFQTLVPVQQSRFVDHILVKNPDSQTSMDQALAAAGLNATARNQYKGWEIGASIVTPTEDIEGEAPGSVMIYLVKE</sequence>
<keyword evidence="2" id="KW-1185">Reference proteome</keyword>
<name>A0ABQ0WXK5_9LACO</name>
<accession>A0ABQ0WXK5</accession>
<dbReference type="EMBL" id="BJZI01000041">
    <property type="protein sequence ID" value="GEO67686.1"/>
    <property type="molecule type" value="Genomic_DNA"/>
</dbReference>
<organism evidence="1 2">
    <name type="scientific">Levilactobacillus spicheri</name>
    <dbReference type="NCBI Taxonomy" id="216463"/>
    <lineage>
        <taxon>Bacteria</taxon>
        <taxon>Bacillati</taxon>
        <taxon>Bacillota</taxon>
        <taxon>Bacilli</taxon>
        <taxon>Lactobacillales</taxon>
        <taxon>Lactobacillaceae</taxon>
        <taxon>Levilactobacillus</taxon>
    </lineage>
</organism>
<proteinExistence type="predicted"/>
<dbReference type="Proteomes" id="UP000321691">
    <property type="component" value="Unassembled WGS sequence"/>
</dbReference>
<comment type="caution">
    <text evidence="1">The sequence shown here is derived from an EMBL/GenBank/DDBJ whole genome shotgun (WGS) entry which is preliminary data.</text>
</comment>